<keyword evidence="4" id="KW-1185">Reference proteome</keyword>
<dbReference type="Pfam" id="PF13855">
    <property type="entry name" value="LRR_8"/>
    <property type="match status" value="1"/>
</dbReference>
<comment type="caution">
    <text evidence="3">The sequence shown here is derived from an EMBL/GenBank/DDBJ whole genome shotgun (WGS) entry which is preliminary data.</text>
</comment>
<evidence type="ECO:0000313" key="4">
    <source>
        <dbReference type="Proteomes" id="UP001107558"/>
    </source>
</evidence>
<dbReference type="SMART" id="SM00225">
    <property type="entry name" value="BTB"/>
    <property type="match status" value="1"/>
</dbReference>
<proteinExistence type="predicted"/>
<gene>
    <name evidence="3" type="ORF">PVAND_015541</name>
</gene>
<dbReference type="InterPro" id="IPR011333">
    <property type="entry name" value="SKP1/BTB/POZ_sf"/>
</dbReference>
<dbReference type="InterPro" id="IPR000210">
    <property type="entry name" value="BTB/POZ_dom"/>
</dbReference>
<accession>A0A9J6BCJ3</accession>
<dbReference type="InterPro" id="IPR032675">
    <property type="entry name" value="LRR_dom_sf"/>
</dbReference>
<sequence>MTTIRCKFRPSFLGYQCYITTQNISNIAVKLQGNHHEAGKTNDDVKNLYFHDCTFNGFPINLHILLPHLSGIEIQKSRLNQGLLREHLMKFESLTAIYVTHSDLKKLDGDLFKDLRQLERISFANNKLEEIGAEILDGLWFLNIVDFRGNTNIDIWYNSNNVNSSSLEEVKNAIKSKCKPKPKQHFVQQQQQVKMPQQPPILVIQPQMQPLMMEDARSNAEKILLRENEKLTIENSNLRAAIKNQEEFIKKLQEENKNLMKQLERQPRHENPIFNDIKKILIDPDFKDFTFNVSESSFKVHKILFAARSATLAEIFKNNPDAQELNLDDTPVMTFKAVYDFVYNNQLPEDANYIEVFIAAARLKIDDLLKSTTTKLIDSINEKNALEILLLGNKFNNEQLRQKGFETIQLKIFPDRKLEVDLAKQPEKLKNTEKNIL</sequence>
<dbReference type="PANTHER" id="PTHR24413">
    <property type="entry name" value="SPECKLE-TYPE POZ PROTEIN"/>
    <property type="match status" value="1"/>
</dbReference>
<dbReference type="Gene3D" id="3.80.10.10">
    <property type="entry name" value="Ribonuclease Inhibitor"/>
    <property type="match status" value="1"/>
</dbReference>
<dbReference type="Gene3D" id="3.30.710.10">
    <property type="entry name" value="Potassium Channel Kv1.1, Chain A"/>
    <property type="match status" value="1"/>
</dbReference>
<evidence type="ECO:0000313" key="3">
    <source>
        <dbReference type="EMBL" id="KAG5667564.1"/>
    </source>
</evidence>
<dbReference type="AlphaFoldDB" id="A0A9J6BCJ3"/>
<evidence type="ECO:0000259" key="2">
    <source>
        <dbReference type="PROSITE" id="PS50097"/>
    </source>
</evidence>
<name>A0A9J6BCJ3_POLVA</name>
<protein>
    <recommendedName>
        <fullName evidence="2">BTB domain-containing protein</fullName>
    </recommendedName>
</protein>
<evidence type="ECO:0000256" key="1">
    <source>
        <dbReference type="SAM" id="Coils"/>
    </source>
</evidence>
<dbReference type="SUPFAM" id="SSF52058">
    <property type="entry name" value="L domain-like"/>
    <property type="match status" value="1"/>
</dbReference>
<dbReference type="Pfam" id="PF00651">
    <property type="entry name" value="BTB"/>
    <property type="match status" value="1"/>
</dbReference>
<dbReference type="OrthoDB" id="7759945at2759"/>
<dbReference type="EMBL" id="JADBJN010000004">
    <property type="protein sequence ID" value="KAG5667564.1"/>
    <property type="molecule type" value="Genomic_DNA"/>
</dbReference>
<dbReference type="PROSITE" id="PS50097">
    <property type="entry name" value="BTB"/>
    <property type="match status" value="1"/>
</dbReference>
<dbReference type="CDD" id="cd18186">
    <property type="entry name" value="BTB_POZ_ZBTB_KLHL-like"/>
    <property type="match status" value="1"/>
</dbReference>
<feature type="coiled-coil region" evidence="1">
    <location>
        <begin position="228"/>
        <end position="269"/>
    </location>
</feature>
<dbReference type="InterPro" id="IPR001611">
    <property type="entry name" value="Leu-rich_rpt"/>
</dbReference>
<feature type="domain" description="BTB" evidence="2">
    <location>
        <begin position="287"/>
        <end position="351"/>
    </location>
</feature>
<organism evidence="3 4">
    <name type="scientific">Polypedilum vanderplanki</name>
    <name type="common">Sleeping chironomid midge</name>
    <dbReference type="NCBI Taxonomy" id="319348"/>
    <lineage>
        <taxon>Eukaryota</taxon>
        <taxon>Metazoa</taxon>
        <taxon>Ecdysozoa</taxon>
        <taxon>Arthropoda</taxon>
        <taxon>Hexapoda</taxon>
        <taxon>Insecta</taxon>
        <taxon>Pterygota</taxon>
        <taxon>Neoptera</taxon>
        <taxon>Endopterygota</taxon>
        <taxon>Diptera</taxon>
        <taxon>Nematocera</taxon>
        <taxon>Chironomoidea</taxon>
        <taxon>Chironomidae</taxon>
        <taxon>Chironominae</taxon>
        <taxon>Polypedilum</taxon>
        <taxon>Polypedilum</taxon>
    </lineage>
</organism>
<reference evidence="3" key="1">
    <citation type="submission" date="2021-03" db="EMBL/GenBank/DDBJ databases">
        <title>Chromosome level genome of the anhydrobiotic midge Polypedilum vanderplanki.</title>
        <authorList>
            <person name="Yoshida Y."/>
            <person name="Kikawada T."/>
            <person name="Gusev O."/>
        </authorList>
    </citation>
    <scope>NUCLEOTIDE SEQUENCE</scope>
    <source>
        <strain evidence="3">NIAS01</strain>
        <tissue evidence="3">Whole body or cell culture</tissue>
    </source>
</reference>
<dbReference type="Proteomes" id="UP001107558">
    <property type="component" value="Chromosome 4"/>
</dbReference>
<keyword evidence="1" id="KW-0175">Coiled coil</keyword>
<dbReference type="SUPFAM" id="SSF54695">
    <property type="entry name" value="POZ domain"/>
    <property type="match status" value="1"/>
</dbReference>